<dbReference type="EMBL" id="VOQQ01000001">
    <property type="protein sequence ID" value="TXC64472.1"/>
    <property type="molecule type" value="Genomic_DNA"/>
</dbReference>
<sequence>MAMSSKHSSLALMRRAFWPALGLLVIGNFVGYAVLGENGVLAWGGYRHAKAEKAVELARLQAEEQRLAHRAALLDPRRTDPDLGDELVRRELGFVRPDEVILAMPDDGAAPQPAAQARH</sequence>
<keyword evidence="2" id="KW-1185">Reference proteome</keyword>
<dbReference type="InterPro" id="IPR007060">
    <property type="entry name" value="FtsL/DivIC"/>
</dbReference>
<proteinExistence type="predicted"/>
<name>A0A5C6TVR6_9SPHN</name>
<reference evidence="1 2" key="1">
    <citation type="journal article" date="2015" name="J. Microbiol.">
        <title>Sphingosinicella ginsenosidimutans sp. nov., with ginsenoside converting activity.</title>
        <authorList>
            <person name="Kim J.K."/>
            <person name="Kang M.S."/>
            <person name="Park S.C."/>
            <person name="Kim K.M."/>
            <person name="Choi K."/>
            <person name="Yoon M.H."/>
            <person name="Im W.T."/>
        </authorList>
    </citation>
    <scope>NUCLEOTIDE SEQUENCE [LARGE SCALE GENOMIC DNA]</scope>
    <source>
        <strain evidence="1 2">BS-11</strain>
    </source>
</reference>
<dbReference type="OrthoDB" id="9815600at2"/>
<evidence type="ECO:0000313" key="1">
    <source>
        <dbReference type="EMBL" id="TXC64472.1"/>
    </source>
</evidence>
<comment type="caution">
    <text evidence="1">The sequence shown here is derived from an EMBL/GenBank/DDBJ whole genome shotgun (WGS) entry which is preliminary data.</text>
</comment>
<protein>
    <submittedName>
        <fullName evidence="1">Septum formation initiator family protein</fullName>
    </submittedName>
</protein>
<dbReference type="AlphaFoldDB" id="A0A5C6TVR6"/>
<organism evidence="1 2">
    <name type="scientific">Allosphingosinicella ginsenosidimutans</name>
    <dbReference type="NCBI Taxonomy" id="1176539"/>
    <lineage>
        <taxon>Bacteria</taxon>
        <taxon>Pseudomonadati</taxon>
        <taxon>Pseudomonadota</taxon>
        <taxon>Alphaproteobacteria</taxon>
        <taxon>Sphingomonadales</taxon>
        <taxon>Sphingomonadaceae</taxon>
        <taxon>Allosphingosinicella</taxon>
    </lineage>
</organism>
<gene>
    <name evidence="1" type="ORF">FRZ32_12900</name>
</gene>
<dbReference type="Pfam" id="PF04977">
    <property type="entry name" value="DivIC"/>
    <property type="match status" value="1"/>
</dbReference>
<accession>A0A5C6TVR6</accession>
<dbReference type="Proteomes" id="UP000321249">
    <property type="component" value="Unassembled WGS sequence"/>
</dbReference>
<evidence type="ECO:0000313" key="2">
    <source>
        <dbReference type="Proteomes" id="UP000321249"/>
    </source>
</evidence>